<feature type="domain" description="Aminopeptidase N-like N-terminal" evidence="16">
    <location>
        <begin position="21"/>
        <end position="199"/>
    </location>
</feature>
<dbReference type="Pfam" id="PF01433">
    <property type="entry name" value="Peptidase_M1"/>
    <property type="match status" value="1"/>
</dbReference>
<dbReference type="RefSeq" id="WP_204023662.1">
    <property type="nucleotide sequence ID" value="NZ_BOOW01000011.1"/>
</dbReference>
<evidence type="ECO:0000256" key="10">
    <source>
        <dbReference type="ARBA" id="ARBA00022833"/>
    </source>
</evidence>
<keyword evidence="18" id="KW-1185">Reference proteome</keyword>
<dbReference type="Proteomes" id="UP000606172">
    <property type="component" value="Unassembled WGS sequence"/>
</dbReference>
<evidence type="ECO:0000256" key="13">
    <source>
        <dbReference type="ARBA" id="ARBA00031533"/>
    </source>
</evidence>
<dbReference type="NCBIfam" id="TIGR02412">
    <property type="entry name" value="pepN_strep_liv"/>
    <property type="match status" value="1"/>
</dbReference>
<dbReference type="Gene3D" id="2.60.40.1730">
    <property type="entry name" value="tricorn interacting facor f3 domain"/>
    <property type="match status" value="1"/>
</dbReference>
<dbReference type="EC" id="3.4.11.2" evidence="4"/>
<dbReference type="GO" id="GO:0016285">
    <property type="term" value="F:alanyl aminopeptidase activity"/>
    <property type="evidence" value="ECO:0007669"/>
    <property type="project" value="UniProtKB-EC"/>
</dbReference>
<name>A0A919RFY2_9ACTN</name>
<keyword evidence="6 17" id="KW-0031">Aminopeptidase</keyword>
<evidence type="ECO:0000256" key="8">
    <source>
        <dbReference type="ARBA" id="ARBA00022723"/>
    </source>
</evidence>
<evidence type="ECO:0000259" key="14">
    <source>
        <dbReference type="Pfam" id="PF01433"/>
    </source>
</evidence>
<evidence type="ECO:0000256" key="3">
    <source>
        <dbReference type="ARBA" id="ARBA00010136"/>
    </source>
</evidence>
<evidence type="ECO:0000256" key="12">
    <source>
        <dbReference type="ARBA" id="ARBA00029811"/>
    </source>
</evidence>
<dbReference type="InterPro" id="IPR014782">
    <property type="entry name" value="Peptidase_M1_dom"/>
</dbReference>
<dbReference type="FunFam" id="2.60.40.1730:FF:000010">
    <property type="entry name" value="Putative aminopeptidase N"/>
    <property type="match status" value="1"/>
</dbReference>
<dbReference type="AlphaFoldDB" id="A0A919RFY2"/>
<evidence type="ECO:0000256" key="4">
    <source>
        <dbReference type="ARBA" id="ARBA00012564"/>
    </source>
</evidence>
<reference evidence="17" key="1">
    <citation type="submission" date="2021-01" db="EMBL/GenBank/DDBJ databases">
        <title>Whole genome shotgun sequence of Sinosporangium siamense NBRC 109515.</title>
        <authorList>
            <person name="Komaki H."/>
            <person name="Tamura T."/>
        </authorList>
    </citation>
    <scope>NUCLEOTIDE SEQUENCE</scope>
    <source>
        <strain evidence="17">NBRC 109515</strain>
    </source>
</reference>
<dbReference type="GO" id="GO:0006508">
    <property type="term" value="P:proteolysis"/>
    <property type="evidence" value="ECO:0007669"/>
    <property type="project" value="UniProtKB-KW"/>
</dbReference>
<keyword evidence="9" id="KW-0378">Hydrolase</keyword>
<gene>
    <name evidence="17" type="primary">pepN</name>
    <name evidence="17" type="ORF">Ssi02_19100</name>
</gene>
<dbReference type="Pfam" id="PF11838">
    <property type="entry name" value="ERAP1_C"/>
    <property type="match status" value="1"/>
</dbReference>
<dbReference type="GO" id="GO:0070006">
    <property type="term" value="F:metalloaminopeptidase activity"/>
    <property type="evidence" value="ECO:0007669"/>
    <property type="project" value="TreeGrafter"/>
</dbReference>
<protein>
    <recommendedName>
        <fullName evidence="5">Aminopeptidase N</fullName>
        <ecNumber evidence="4">3.4.11.2</ecNumber>
    </recommendedName>
    <alternativeName>
        <fullName evidence="12">Alanine aminopeptidase</fullName>
    </alternativeName>
    <alternativeName>
        <fullName evidence="13">Lysyl aminopeptidase</fullName>
    </alternativeName>
</protein>
<feature type="domain" description="ERAP1-like C-terminal" evidence="15">
    <location>
        <begin position="533"/>
        <end position="842"/>
    </location>
</feature>
<dbReference type="Gene3D" id="1.10.390.10">
    <property type="entry name" value="Neutral Protease Domain 2"/>
    <property type="match status" value="1"/>
</dbReference>
<dbReference type="PANTHER" id="PTHR11533:SF174">
    <property type="entry name" value="PUROMYCIN-SENSITIVE AMINOPEPTIDASE-RELATED"/>
    <property type="match status" value="1"/>
</dbReference>
<keyword evidence="10" id="KW-0862">Zinc</keyword>
<dbReference type="SUPFAM" id="SSF63737">
    <property type="entry name" value="Leukotriene A4 hydrolase N-terminal domain"/>
    <property type="match status" value="1"/>
</dbReference>
<accession>A0A919RFY2</accession>
<keyword evidence="8" id="KW-0479">Metal-binding</keyword>
<comment type="similarity">
    <text evidence="3">Belongs to the peptidase M1 family.</text>
</comment>
<dbReference type="GO" id="GO:0043171">
    <property type="term" value="P:peptide catabolic process"/>
    <property type="evidence" value="ECO:0007669"/>
    <property type="project" value="TreeGrafter"/>
</dbReference>
<dbReference type="InterPro" id="IPR012778">
    <property type="entry name" value="Pept_M1_aminopeptidase"/>
</dbReference>
<dbReference type="GO" id="GO:0042277">
    <property type="term" value="F:peptide binding"/>
    <property type="evidence" value="ECO:0007669"/>
    <property type="project" value="TreeGrafter"/>
</dbReference>
<dbReference type="GO" id="GO:0008270">
    <property type="term" value="F:zinc ion binding"/>
    <property type="evidence" value="ECO:0007669"/>
    <property type="project" value="InterPro"/>
</dbReference>
<dbReference type="InterPro" id="IPR042097">
    <property type="entry name" value="Aminopeptidase_N-like_N_sf"/>
</dbReference>
<evidence type="ECO:0000259" key="16">
    <source>
        <dbReference type="Pfam" id="PF17900"/>
    </source>
</evidence>
<dbReference type="InterPro" id="IPR050344">
    <property type="entry name" value="Peptidase_M1_aminopeptidases"/>
</dbReference>
<evidence type="ECO:0000313" key="18">
    <source>
        <dbReference type="Proteomes" id="UP000606172"/>
    </source>
</evidence>
<comment type="caution">
    <text evidence="17">The sequence shown here is derived from an EMBL/GenBank/DDBJ whole genome shotgun (WGS) entry which is preliminary data.</text>
</comment>
<dbReference type="PANTHER" id="PTHR11533">
    <property type="entry name" value="PROTEASE M1 ZINC METALLOPROTEASE"/>
    <property type="match status" value="1"/>
</dbReference>
<feature type="domain" description="Peptidase M1 membrane alanine aminopeptidase" evidence="14">
    <location>
        <begin position="237"/>
        <end position="451"/>
    </location>
</feature>
<evidence type="ECO:0000256" key="2">
    <source>
        <dbReference type="ARBA" id="ARBA00001947"/>
    </source>
</evidence>
<keyword evidence="11" id="KW-0482">Metalloprotease</keyword>
<evidence type="ECO:0000256" key="6">
    <source>
        <dbReference type="ARBA" id="ARBA00022438"/>
    </source>
</evidence>
<evidence type="ECO:0000256" key="1">
    <source>
        <dbReference type="ARBA" id="ARBA00000098"/>
    </source>
</evidence>
<dbReference type="EMBL" id="BOOW01000011">
    <property type="protein sequence ID" value="GII91679.1"/>
    <property type="molecule type" value="Genomic_DNA"/>
</dbReference>
<dbReference type="PRINTS" id="PR00756">
    <property type="entry name" value="ALADIPTASE"/>
</dbReference>
<organism evidence="17 18">
    <name type="scientific">Sinosporangium siamense</name>
    <dbReference type="NCBI Taxonomy" id="1367973"/>
    <lineage>
        <taxon>Bacteria</taxon>
        <taxon>Bacillati</taxon>
        <taxon>Actinomycetota</taxon>
        <taxon>Actinomycetes</taxon>
        <taxon>Streptosporangiales</taxon>
        <taxon>Streptosporangiaceae</taxon>
        <taxon>Sinosporangium</taxon>
    </lineage>
</organism>
<dbReference type="GO" id="GO:0016020">
    <property type="term" value="C:membrane"/>
    <property type="evidence" value="ECO:0007669"/>
    <property type="project" value="TreeGrafter"/>
</dbReference>
<dbReference type="Pfam" id="PF17900">
    <property type="entry name" value="Peptidase_M1_N"/>
    <property type="match status" value="1"/>
</dbReference>
<evidence type="ECO:0000256" key="5">
    <source>
        <dbReference type="ARBA" id="ARBA00015611"/>
    </source>
</evidence>
<sequence>MAGNLTRDEARERARLLKVDSYVVELDLTEGEERFESITTVRFTSAQAGASTFIDLAGAHVRRATLNGVALDIDDYDLERGRLPVPGLAEDNVLRVDADCTYMRTGEGLHRFVDPVDQKVYLHTQFETADAHRMFACFDQPDLKATFEFSVLAPADWEVVSNSAADENELLDEHRGRHGTLQAARRWHFPTTKVMSTYITALVAGPYHKVTSEHDGIPLGIYCRASLAEHLDADNIFEVTRQGFDFFHRVFDFRYPFGKYDQLFVPEFNAGAMENAGCVTFVEDYIFRSRVTDAAVERRAETILHEMAHMWFGDLVTMRWWDDLWLNESFATYTSVLALAEATRWGQGSWTTFANSEKAWAYRQDQLPSTHPIAADMVDMEAVAVNFDGITYAKGASVLKQLVAYVGLDNFLAGVRDYFKEHAWGNTTLADLLSALERTSGRDLSSWSKEWLETSWVNTLRPSFDLDGEGRFTRFEVLQEAPADYPTLRTHRLAVGLYSVVDGVLTRTRRVELDISGARTAVADLVGEAQPDLVLINDDDLTYAKIRLDERSLATLVNGGIAKFGESLPRALCWAAAWDMTRDAEMAARDYIKLVIANIHSVADISVVQTVLRQVKLTAQQFAAPSYQAEGQAELAAALHRLIAGAEPGSDHQLAYVNALAGVAVSAGDLAYVKGVLDGSAVPAGLVVDADLRWTLTHALVTGGIYGQAEIDAELARDATATGERSAARCRAAVPTAEAKAAAWEKIIGGELSGAVLRSTVAGFADPHHVDLLRPYQERFFAEIGRVWKTWTPDTAQTFAVACFPGLLIEQEVVDRTERYLVAQQPPHGLRRLLLEGSDGISRALRAQARDASA</sequence>
<dbReference type="InterPro" id="IPR045357">
    <property type="entry name" value="Aminopeptidase_N-like_N"/>
</dbReference>
<dbReference type="GO" id="GO:0005615">
    <property type="term" value="C:extracellular space"/>
    <property type="evidence" value="ECO:0007669"/>
    <property type="project" value="TreeGrafter"/>
</dbReference>
<dbReference type="SUPFAM" id="SSF55486">
    <property type="entry name" value="Metalloproteases ('zincins'), catalytic domain"/>
    <property type="match status" value="1"/>
</dbReference>
<proteinExistence type="inferred from homology"/>
<evidence type="ECO:0000259" key="15">
    <source>
        <dbReference type="Pfam" id="PF11838"/>
    </source>
</evidence>
<dbReference type="InterPro" id="IPR001930">
    <property type="entry name" value="Peptidase_M1"/>
</dbReference>
<evidence type="ECO:0000313" key="17">
    <source>
        <dbReference type="EMBL" id="GII91679.1"/>
    </source>
</evidence>
<comment type="cofactor">
    <cofactor evidence="2">
        <name>Zn(2+)</name>
        <dbReference type="ChEBI" id="CHEBI:29105"/>
    </cofactor>
</comment>
<keyword evidence="7" id="KW-0645">Protease</keyword>
<evidence type="ECO:0000256" key="9">
    <source>
        <dbReference type="ARBA" id="ARBA00022801"/>
    </source>
</evidence>
<dbReference type="CDD" id="cd09602">
    <property type="entry name" value="M1_APN"/>
    <property type="match status" value="1"/>
</dbReference>
<evidence type="ECO:0000256" key="7">
    <source>
        <dbReference type="ARBA" id="ARBA00022670"/>
    </source>
</evidence>
<evidence type="ECO:0000256" key="11">
    <source>
        <dbReference type="ARBA" id="ARBA00023049"/>
    </source>
</evidence>
<dbReference type="InterPro" id="IPR027268">
    <property type="entry name" value="Peptidase_M4/M1_CTD_sf"/>
</dbReference>
<dbReference type="InterPro" id="IPR024571">
    <property type="entry name" value="ERAP1-like_C_dom"/>
</dbReference>
<comment type="catalytic activity">
    <reaction evidence="1">
        <text>Release of an N-terminal amino acid, Xaa-|-Yaa- from a peptide, amide or arylamide. Xaa is preferably Ala, but may be most amino acids including Pro (slow action). When a terminal hydrophobic residue is followed by a prolyl residue, the two may be released as an intact Xaa-Pro dipeptide.</text>
        <dbReference type="EC" id="3.4.11.2"/>
    </reaction>
</comment>
<dbReference type="FunFam" id="1.10.390.10:FF:000004">
    <property type="entry name" value="Aminopeptidase N"/>
    <property type="match status" value="1"/>
</dbReference>
<dbReference type="GO" id="GO:0005737">
    <property type="term" value="C:cytoplasm"/>
    <property type="evidence" value="ECO:0007669"/>
    <property type="project" value="TreeGrafter"/>
</dbReference>